<feature type="compositionally biased region" description="Basic and acidic residues" evidence="1">
    <location>
        <begin position="307"/>
        <end position="320"/>
    </location>
</feature>
<dbReference type="Gene3D" id="3.10.100.10">
    <property type="entry name" value="Mannose-Binding Protein A, subunit A"/>
    <property type="match status" value="1"/>
</dbReference>
<keyword evidence="5" id="KW-1185">Reference proteome</keyword>
<name>A0AAD9JMZ6_9ANNE</name>
<dbReference type="CDD" id="cd00037">
    <property type="entry name" value="CLECT"/>
    <property type="match status" value="1"/>
</dbReference>
<feature type="compositionally biased region" description="Basic residues" evidence="1">
    <location>
        <begin position="246"/>
        <end position="260"/>
    </location>
</feature>
<dbReference type="Proteomes" id="UP001208570">
    <property type="component" value="Unassembled WGS sequence"/>
</dbReference>
<dbReference type="AlphaFoldDB" id="A0AAD9JMZ6"/>
<feature type="domain" description="C-type lectin" evidence="3">
    <location>
        <begin position="7"/>
        <end position="124"/>
    </location>
</feature>
<evidence type="ECO:0000256" key="1">
    <source>
        <dbReference type="SAM" id="MobiDB-lite"/>
    </source>
</evidence>
<dbReference type="InterPro" id="IPR016187">
    <property type="entry name" value="CTDL_fold"/>
</dbReference>
<sequence length="340" mass="38075">MTSYSLYLYGSDTVLSWNSSFEACRELDLELISIESDEVQNNVDTLLRDLPRDQQTLIWTAGRGSNSDTWMYLNGTTFNETGDSEDALPITFYNWDDQARVVSSKDDCICIDHDRTDKWKTEHCYDSAVRYFICTKRHQSAAGTRRDGFNLVYLAPVITGVALCAVIIAVLIICLRKRWKQRSKSGYLNDDVTLGRYPQSMNDDGQYAQVISVDRPRDGSDVISPYAEVGLDSQYGDAIVAPTRPKSSKKAAPSKKKRRNPFTSTQSTEPTVVRHTEAPSGELYAVSSKAKDKSSQATKASPTVDPEVGKSEIRYRRGPDGDLYAMPQKRTHNSENGTVF</sequence>
<protein>
    <recommendedName>
        <fullName evidence="3">C-type lectin domain-containing protein</fullName>
    </recommendedName>
</protein>
<proteinExistence type="predicted"/>
<dbReference type="PROSITE" id="PS50041">
    <property type="entry name" value="C_TYPE_LECTIN_2"/>
    <property type="match status" value="1"/>
</dbReference>
<dbReference type="InterPro" id="IPR016186">
    <property type="entry name" value="C-type_lectin-like/link_sf"/>
</dbReference>
<comment type="caution">
    <text evidence="4">The sequence shown here is derived from an EMBL/GenBank/DDBJ whole genome shotgun (WGS) entry which is preliminary data.</text>
</comment>
<keyword evidence="2" id="KW-0472">Membrane</keyword>
<evidence type="ECO:0000313" key="5">
    <source>
        <dbReference type="Proteomes" id="UP001208570"/>
    </source>
</evidence>
<gene>
    <name evidence="4" type="ORF">LSH36_225g02003</name>
</gene>
<dbReference type="EMBL" id="JAODUP010000225">
    <property type="protein sequence ID" value="KAK2155967.1"/>
    <property type="molecule type" value="Genomic_DNA"/>
</dbReference>
<keyword evidence="2" id="KW-0812">Transmembrane</keyword>
<accession>A0AAD9JMZ6</accession>
<feature type="region of interest" description="Disordered" evidence="1">
    <location>
        <begin position="237"/>
        <end position="340"/>
    </location>
</feature>
<evidence type="ECO:0000256" key="2">
    <source>
        <dbReference type="SAM" id="Phobius"/>
    </source>
</evidence>
<dbReference type="SUPFAM" id="SSF56436">
    <property type="entry name" value="C-type lectin-like"/>
    <property type="match status" value="1"/>
</dbReference>
<dbReference type="InterPro" id="IPR001304">
    <property type="entry name" value="C-type_lectin-like"/>
</dbReference>
<feature type="transmembrane region" description="Helical" evidence="2">
    <location>
        <begin position="151"/>
        <end position="175"/>
    </location>
</feature>
<reference evidence="4" key="1">
    <citation type="journal article" date="2023" name="Mol. Biol. Evol.">
        <title>Third-Generation Sequencing Reveals the Adaptive Role of the Epigenome in Three Deep-Sea Polychaetes.</title>
        <authorList>
            <person name="Perez M."/>
            <person name="Aroh O."/>
            <person name="Sun Y."/>
            <person name="Lan Y."/>
            <person name="Juniper S.K."/>
            <person name="Young C.R."/>
            <person name="Angers B."/>
            <person name="Qian P.Y."/>
        </authorList>
    </citation>
    <scope>NUCLEOTIDE SEQUENCE</scope>
    <source>
        <strain evidence="4">P08H-3</strain>
    </source>
</reference>
<dbReference type="Pfam" id="PF00059">
    <property type="entry name" value="Lectin_C"/>
    <property type="match status" value="1"/>
</dbReference>
<evidence type="ECO:0000313" key="4">
    <source>
        <dbReference type="EMBL" id="KAK2155967.1"/>
    </source>
</evidence>
<evidence type="ECO:0000259" key="3">
    <source>
        <dbReference type="PROSITE" id="PS50041"/>
    </source>
</evidence>
<keyword evidence="2" id="KW-1133">Transmembrane helix</keyword>
<feature type="compositionally biased region" description="Polar residues" evidence="1">
    <location>
        <begin position="261"/>
        <end position="270"/>
    </location>
</feature>
<organism evidence="4 5">
    <name type="scientific">Paralvinella palmiformis</name>
    <dbReference type="NCBI Taxonomy" id="53620"/>
    <lineage>
        <taxon>Eukaryota</taxon>
        <taxon>Metazoa</taxon>
        <taxon>Spiralia</taxon>
        <taxon>Lophotrochozoa</taxon>
        <taxon>Annelida</taxon>
        <taxon>Polychaeta</taxon>
        <taxon>Sedentaria</taxon>
        <taxon>Canalipalpata</taxon>
        <taxon>Terebellida</taxon>
        <taxon>Terebelliformia</taxon>
        <taxon>Alvinellidae</taxon>
        <taxon>Paralvinella</taxon>
    </lineage>
</organism>